<dbReference type="PANTHER" id="PTHR45626:SF22">
    <property type="entry name" value="DNA REPAIR PROTEIN RAD5"/>
    <property type="match status" value="1"/>
</dbReference>
<feature type="region of interest" description="Disordered" evidence="4">
    <location>
        <begin position="186"/>
        <end position="287"/>
    </location>
</feature>
<evidence type="ECO:0000256" key="2">
    <source>
        <dbReference type="ARBA" id="ARBA00022801"/>
    </source>
</evidence>
<reference evidence="7 8" key="3">
    <citation type="submission" date="2016-01" db="EMBL/GenBank/DDBJ databases">
        <title>Madurella mycetomatis genome sequencing.</title>
        <authorList>
            <person name="Van De Sande W."/>
        </authorList>
    </citation>
    <scope>NUCLEOTIDE SEQUENCE [LARGE SCALE GENOMIC DNA]</scope>
    <source>
        <strain evidence="8">mm55</strain>
        <strain evidence="7">Mm55</strain>
    </source>
</reference>
<dbReference type="GO" id="GO:0006281">
    <property type="term" value="P:DNA repair"/>
    <property type="evidence" value="ECO:0007669"/>
    <property type="project" value="TreeGrafter"/>
</dbReference>
<evidence type="ECO:0000256" key="4">
    <source>
        <dbReference type="SAM" id="MobiDB-lite"/>
    </source>
</evidence>
<sequence>MGHPYQPSYLRDYRKLTTLHVNVVNWVTNMHLRRKLIESVPLHVREKYDQFATVNYKWDEFQGWLSKGLGYNSQEHAILFAPYGIGDLGTSILDDAEDWEATLSDIAENYLVVADYTDLFFLVVPRGELAREPFTDSFDAWYSYWCPGGVVEADLPPSPAATDAGDGLLEAPEVIVQPRALNKLEASGAIRQPSRRDGAQGPKVITQLTFPDDPNVPEPVVPPATSTSLSSDLSKHPERQPLPTSSNNVGNPNLQIPGRGALSNTGTGIEGVDDDEGNQNRISKNDQLNGVTSDFHVSHICEEVAQHHLQSGSDDNSRILFGLLFREHCSNQVTHVHQSTTRLFSVPFTYQNPFTSQLTIASAGLSHQGPLFNSGSLIRLWDPYINYPVPSGDKRREFGETHYPCPSQSSRDSPHIDDPLDIVDMLATEYQIADTEDDDYGAIDLNVIDTYVPSYNTGDNEKEWQNCLGFFNMNMAEYHKREALAGKTTGRKRVPIKKLPGMSVGLFDYQLMGILNLLKSIISDVSGGMLCDEQGLGKTQEMYGVMVLAYGLRRCKAEVIAAWKKRDPKSTKIRHNARGAYARACPYDERYGFKCYCYSEFTRELADRLPDGPNIVVAPARNCASMVRDAKTKLDLKQVKIRGYHDGSDREDKLTPADVKALRATITAQADGSIEYLYQPASGQSDYIIFVSPEYINRLNAEFNVDVKASHSAAPGRKKSALLPGMVLMDEFHEYIHTRDGGNSRTVLWLQHLKKCSLDSQLMPPLMYFVSGTPFGETPADIRPAICLFERDAWSDDSHPLNGATLAKFDGLTRAFDELTALQASGATAPSEDVREYRRGLNRIFNNMMVRRLGTDKFQNRNLTDIGPLKVNITDHQLPPAVIGRLQSLADQTRELAAEAAAGGGQDVSQFLRSSAGQNSLLKLRLASTFPGIASSPAAANLTFSLAEILRYLTSSRGNLADTPYYRHIPAWSANSSKLETISKTALVMLADKSRIEGEAAHSKKYCIFCPLEAEAMLLYGYLLLKKAKDKRLKPVWIHSAMTQSERQGVIDAFLVQGNAPPNMLVAPMSLAGTGLNLQRAKYSTVTSPAWTKRENQQAYYRIHRVGQRQETKLQLLTCRWNPAERIILGKYEGKEVQGDDEEMWEVSNRFCGTERRDWWIGTKRPPQVRSRTPS</sequence>
<keyword evidence="3" id="KW-0067">ATP-binding</keyword>
<dbReference type="Gene3D" id="3.40.50.300">
    <property type="entry name" value="P-loop containing nucleotide triphosphate hydrolases"/>
    <property type="match status" value="2"/>
</dbReference>
<dbReference type="VEuPathDB" id="FungiDB:MMYC01_210225"/>
<reference evidence="8" key="1">
    <citation type="submission" date="2015-06" db="EMBL/GenBank/DDBJ databases">
        <authorList>
            <person name="van de Sande W.W.J."/>
        </authorList>
    </citation>
    <scope>NUCLEOTIDE SEQUENCE [LARGE SCALE GENOMIC DNA]</scope>
    <source>
        <strain evidence="8">mm55</strain>
    </source>
</reference>
<evidence type="ECO:0000313" key="7">
    <source>
        <dbReference type="EMBL" id="KXX73396.1"/>
    </source>
</evidence>
<evidence type="ECO:0000313" key="8">
    <source>
        <dbReference type="Proteomes" id="UP000078237"/>
    </source>
</evidence>
<dbReference type="GO" id="GO:0005634">
    <property type="term" value="C:nucleus"/>
    <property type="evidence" value="ECO:0007669"/>
    <property type="project" value="TreeGrafter"/>
</dbReference>
<dbReference type="GO" id="GO:0016787">
    <property type="term" value="F:hydrolase activity"/>
    <property type="evidence" value="ECO:0007669"/>
    <property type="project" value="UniProtKB-KW"/>
</dbReference>
<dbReference type="Pfam" id="PF00271">
    <property type="entry name" value="Helicase_C"/>
    <property type="match status" value="1"/>
</dbReference>
<feature type="compositionally biased region" description="Polar residues" evidence="4">
    <location>
        <begin position="242"/>
        <end position="254"/>
    </location>
</feature>
<dbReference type="EMBL" id="LCTW02000511">
    <property type="protein sequence ID" value="KXX73229.1"/>
    <property type="molecule type" value="Genomic_DNA"/>
</dbReference>
<proteinExistence type="predicted"/>
<gene>
    <name evidence="6" type="ORF">MMYC01_210225</name>
    <name evidence="7" type="ORF">MMYC01_210355</name>
</gene>
<dbReference type="EMBL" id="LCTW02000482">
    <property type="protein sequence ID" value="KXX73396.1"/>
    <property type="molecule type" value="Genomic_DNA"/>
</dbReference>
<evidence type="ECO:0000256" key="1">
    <source>
        <dbReference type="ARBA" id="ARBA00022741"/>
    </source>
</evidence>
<dbReference type="InterPro" id="IPR050628">
    <property type="entry name" value="SNF2_RAD54_helicase_TF"/>
</dbReference>
<organism evidence="7 8">
    <name type="scientific">Madurella mycetomatis</name>
    <dbReference type="NCBI Taxonomy" id="100816"/>
    <lineage>
        <taxon>Eukaryota</taxon>
        <taxon>Fungi</taxon>
        <taxon>Dikarya</taxon>
        <taxon>Ascomycota</taxon>
        <taxon>Pezizomycotina</taxon>
        <taxon>Sordariomycetes</taxon>
        <taxon>Sordariomycetidae</taxon>
        <taxon>Sordariales</taxon>
        <taxon>Sordariales incertae sedis</taxon>
        <taxon>Madurella</taxon>
    </lineage>
</organism>
<evidence type="ECO:0000259" key="5">
    <source>
        <dbReference type="PROSITE" id="PS51194"/>
    </source>
</evidence>
<dbReference type="InterPro" id="IPR001650">
    <property type="entry name" value="Helicase_C-like"/>
</dbReference>
<dbReference type="VEuPathDB" id="FungiDB:MMYC01_210355"/>
<dbReference type="AlphaFoldDB" id="A0A175VPE5"/>
<dbReference type="OrthoDB" id="4161342at2759"/>
<dbReference type="GO" id="GO:0008094">
    <property type="term" value="F:ATP-dependent activity, acting on DNA"/>
    <property type="evidence" value="ECO:0007669"/>
    <property type="project" value="TreeGrafter"/>
</dbReference>
<dbReference type="InterPro" id="IPR027417">
    <property type="entry name" value="P-loop_NTPase"/>
</dbReference>
<keyword evidence="2" id="KW-0378">Hydrolase</keyword>
<comment type="caution">
    <text evidence="7">The sequence shown here is derived from an EMBL/GenBank/DDBJ whole genome shotgun (WGS) entry which is preliminary data.</text>
</comment>
<dbReference type="STRING" id="100816.A0A175VPE5"/>
<dbReference type="PANTHER" id="PTHR45626">
    <property type="entry name" value="TRANSCRIPTION TERMINATION FACTOR 2-RELATED"/>
    <property type="match status" value="1"/>
</dbReference>
<dbReference type="PROSITE" id="PS51194">
    <property type="entry name" value="HELICASE_CTER"/>
    <property type="match status" value="1"/>
</dbReference>
<evidence type="ECO:0000256" key="3">
    <source>
        <dbReference type="ARBA" id="ARBA00022840"/>
    </source>
</evidence>
<feature type="domain" description="Helicase C-terminal" evidence="5">
    <location>
        <begin position="983"/>
        <end position="1148"/>
    </location>
</feature>
<name>A0A175VPE5_9PEZI</name>
<keyword evidence="1" id="KW-0547">Nucleotide-binding</keyword>
<keyword evidence="8" id="KW-1185">Reference proteome</keyword>
<dbReference type="Proteomes" id="UP000078237">
    <property type="component" value="Unassembled WGS sequence"/>
</dbReference>
<evidence type="ECO:0000313" key="6">
    <source>
        <dbReference type="EMBL" id="KXX73229.1"/>
    </source>
</evidence>
<reference evidence="7" key="2">
    <citation type="submission" date="2015-06" db="EMBL/GenBank/DDBJ databases">
        <authorList>
            <person name="Hoefler B.C."/>
            <person name="Straight P.D."/>
        </authorList>
    </citation>
    <scope>NUCLEOTIDE SEQUENCE [LARGE SCALE GENOMIC DNA]</scope>
    <source>
        <strain evidence="7">Mm55</strain>
    </source>
</reference>
<dbReference type="GO" id="GO:0005524">
    <property type="term" value="F:ATP binding"/>
    <property type="evidence" value="ECO:0007669"/>
    <property type="project" value="UniProtKB-KW"/>
</dbReference>
<accession>A0A175VPE5</accession>
<dbReference type="SUPFAM" id="SSF52540">
    <property type="entry name" value="P-loop containing nucleoside triphosphate hydrolases"/>
    <property type="match status" value="2"/>
</dbReference>
<protein>
    <submittedName>
        <fullName evidence="7">Putative SWI/SNF-related matrix-associated actin-dependent regulator of chromatin subfamily A member 3-like 1</fullName>
    </submittedName>
</protein>